<dbReference type="AlphaFoldDB" id="A0AAN7SS85"/>
<evidence type="ECO:0000313" key="3">
    <source>
        <dbReference type="Proteomes" id="UP001353858"/>
    </source>
</evidence>
<dbReference type="InterPro" id="IPR010562">
    <property type="entry name" value="Haemolymph_juvenile_hormone-bd"/>
</dbReference>
<evidence type="ECO:0000256" key="1">
    <source>
        <dbReference type="SAM" id="SignalP"/>
    </source>
</evidence>
<feature type="signal peptide" evidence="1">
    <location>
        <begin position="1"/>
        <end position="20"/>
    </location>
</feature>
<protein>
    <submittedName>
        <fullName evidence="2">Uncharacterized protein</fullName>
    </submittedName>
</protein>
<organism evidence="2 3">
    <name type="scientific">Aquatica leii</name>
    <dbReference type="NCBI Taxonomy" id="1421715"/>
    <lineage>
        <taxon>Eukaryota</taxon>
        <taxon>Metazoa</taxon>
        <taxon>Ecdysozoa</taxon>
        <taxon>Arthropoda</taxon>
        <taxon>Hexapoda</taxon>
        <taxon>Insecta</taxon>
        <taxon>Pterygota</taxon>
        <taxon>Neoptera</taxon>
        <taxon>Endopterygota</taxon>
        <taxon>Coleoptera</taxon>
        <taxon>Polyphaga</taxon>
        <taxon>Elateriformia</taxon>
        <taxon>Elateroidea</taxon>
        <taxon>Lampyridae</taxon>
        <taxon>Luciolinae</taxon>
        <taxon>Aquatica</taxon>
    </lineage>
</organism>
<feature type="chain" id="PRO_5042837291" evidence="1">
    <location>
        <begin position="21"/>
        <end position="301"/>
    </location>
</feature>
<dbReference type="Proteomes" id="UP001353858">
    <property type="component" value="Unassembled WGS sequence"/>
</dbReference>
<name>A0AAN7SS85_9COLE</name>
<sequence length="301" mass="34070">MARSCFILFLILWICVVNTGTNPQRFHLFPAVGAAITRFANNTIDVLQGVSGVVQGGIYMISSTINRIVNSAGTAREKITRLLEEFRRYMQKGIPELGIPILEPLLIEKIEINVGSKNVGIVKGYMENVEIRRLSEFTVDFANWDFKHHLTLNFSFPQIDVKGFYFIDARISKMVKIYGKGSFWLKLFGLSLGTVSTMKYDLIHDPPFYVKTMSIGAKLKKLNNNFSNLMDNEKLGYLINEVISNVTPSALDILWPDLEPGITRQIVDIINNKLKIFPLSNIIGRVLNIFNLNQGKINIHT</sequence>
<dbReference type="Pfam" id="PF06585">
    <property type="entry name" value="JHBP"/>
    <property type="match status" value="1"/>
</dbReference>
<evidence type="ECO:0000313" key="2">
    <source>
        <dbReference type="EMBL" id="KAK4883035.1"/>
    </source>
</evidence>
<gene>
    <name evidence="2" type="ORF">RN001_006354</name>
</gene>
<dbReference type="PANTHER" id="PTHR11008:SF9">
    <property type="entry name" value="PROTEIN TAKEOUT-LIKE PROTEIN"/>
    <property type="match status" value="1"/>
</dbReference>
<dbReference type="InterPro" id="IPR038606">
    <property type="entry name" value="To_sf"/>
</dbReference>
<reference evidence="3" key="1">
    <citation type="submission" date="2023-01" db="EMBL/GenBank/DDBJ databases">
        <title>Key to firefly adult light organ development and bioluminescence: homeobox transcription factors regulate luciferase expression and transportation to peroxisome.</title>
        <authorList>
            <person name="Fu X."/>
        </authorList>
    </citation>
    <scope>NUCLEOTIDE SEQUENCE [LARGE SCALE GENOMIC DNA]</scope>
</reference>
<proteinExistence type="predicted"/>
<comment type="caution">
    <text evidence="2">The sequence shown here is derived from an EMBL/GenBank/DDBJ whole genome shotgun (WGS) entry which is preliminary data.</text>
</comment>
<keyword evidence="3" id="KW-1185">Reference proteome</keyword>
<dbReference type="SMART" id="SM00700">
    <property type="entry name" value="JHBP"/>
    <property type="match status" value="1"/>
</dbReference>
<dbReference type="EMBL" id="JARPUR010000002">
    <property type="protein sequence ID" value="KAK4883035.1"/>
    <property type="molecule type" value="Genomic_DNA"/>
</dbReference>
<keyword evidence="1" id="KW-0732">Signal</keyword>
<dbReference type="Gene3D" id="3.15.10.30">
    <property type="entry name" value="Haemolymph juvenile hormone binding protein"/>
    <property type="match status" value="1"/>
</dbReference>
<dbReference type="PANTHER" id="PTHR11008">
    <property type="entry name" value="PROTEIN TAKEOUT-LIKE PROTEIN"/>
    <property type="match status" value="1"/>
</dbReference>
<accession>A0AAN7SS85</accession>